<proteinExistence type="predicted"/>
<protein>
    <submittedName>
        <fullName evidence="2">Relaxase</fullName>
    </submittedName>
</protein>
<dbReference type="Pfam" id="PF03432">
    <property type="entry name" value="Relaxase"/>
    <property type="match status" value="1"/>
</dbReference>
<sequence>MKGMQKIKRGKSFAGVVRYVLQSGAHHKSDPVVIGGNMLSDSAVEVIAEFDSTKHLRLDVAKPVWHNSLRLPDGETLTNEQWSIIADDYMKRMGFSDTHLRCYVLHDDDGQHIHIIASRIDLNGGKLYLGRNENLISTQIISKLEVAHGLTVTKNASPPSQAQPKRKRVSRNEKMLSERTGVLSPREALQQILDKSLSDKPDLFTFTKRLKEAEVSWTANVASTGKMNGFSFSYHDIAFKASQLGKSYSWANLSNRLNYNADHLEALRTGIPPEAP</sequence>
<evidence type="ECO:0000259" key="1">
    <source>
        <dbReference type="Pfam" id="PF03432"/>
    </source>
</evidence>
<dbReference type="EMBL" id="AAMJKO010000027">
    <property type="protein sequence ID" value="EDH9740216.1"/>
    <property type="molecule type" value="Genomic_DNA"/>
</dbReference>
<accession>A0A636D0Z0</accession>
<feature type="non-terminal residue" evidence="2">
    <location>
        <position position="276"/>
    </location>
</feature>
<comment type="caution">
    <text evidence="2">The sequence shown here is derived from an EMBL/GenBank/DDBJ whole genome shotgun (WGS) entry which is preliminary data.</text>
</comment>
<dbReference type="InterPro" id="IPR005094">
    <property type="entry name" value="Endonuclease_MobA/VirD2"/>
</dbReference>
<organism evidence="2">
    <name type="scientific">Salmonella enterica subsp. enterica serovar Concord</name>
    <dbReference type="NCBI Taxonomy" id="483687"/>
    <lineage>
        <taxon>Bacteria</taxon>
        <taxon>Pseudomonadati</taxon>
        <taxon>Pseudomonadota</taxon>
        <taxon>Gammaproteobacteria</taxon>
        <taxon>Enterobacterales</taxon>
        <taxon>Enterobacteriaceae</taxon>
        <taxon>Salmonella</taxon>
    </lineage>
</organism>
<dbReference type="AlphaFoldDB" id="A0A636D0Z0"/>
<reference evidence="2" key="1">
    <citation type="submission" date="2018-07" db="EMBL/GenBank/DDBJ databases">
        <authorList>
            <person name="Ashton P.M."/>
            <person name="Dallman T."/>
            <person name="Nair S."/>
            <person name="De Pinna E."/>
            <person name="Peters T."/>
            <person name="Grant K."/>
        </authorList>
    </citation>
    <scope>NUCLEOTIDE SEQUENCE</scope>
    <source>
        <strain evidence="2">361771</strain>
    </source>
</reference>
<gene>
    <name evidence="2" type="ORF">CC562_19610</name>
</gene>
<evidence type="ECO:0000313" key="2">
    <source>
        <dbReference type="EMBL" id="EDH9740216.1"/>
    </source>
</evidence>
<feature type="domain" description="MobA/VirD2-like nuclease" evidence="1">
    <location>
        <begin position="19"/>
        <end position="150"/>
    </location>
</feature>
<name>A0A636D0Z0_SALET</name>